<evidence type="ECO:0000313" key="1">
    <source>
        <dbReference type="EMBL" id="TGL54353.1"/>
    </source>
</evidence>
<protein>
    <submittedName>
        <fullName evidence="1">Uncharacterized protein</fullName>
    </submittedName>
</protein>
<name>A0A4R9JQG8_9LEPT</name>
<proteinExistence type="predicted"/>
<comment type="caution">
    <text evidence="1">The sequence shown here is derived from an EMBL/GenBank/DDBJ whole genome shotgun (WGS) entry which is preliminary data.</text>
</comment>
<dbReference type="RefSeq" id="WP_135618628.1">
    <property type="nucleotide sequence ID" value="NZ_RQGG01000018.1"/>
</dbReference>
<dbReference type="Proteomes" id="UP000297609">
    <property type="component" value="Unassembled WGS sequence"/>
</dbReference>
<keyword evidence="2" id="KW-1185">Reference proteome</keyword>
<gene>
    <name evidence="1" type="ORF">EHQ59_06850</name>
</gene>
<dbReference type="OrthoDB" id="331086at2"/>
<dbReference type="EMBL" id="RQGG01000018">
    <property type="protein sequence ID" value="TGL54353.1"/>
    <property type="molecule type" value="Genomic_DNA"/>
</dbReference>
<organism evidence="1 2">
    <name type="scientific">Leptospira kemamanensis</name>
    <dbReference type="NCBI Taxonomy" id="2484942"/>
    <lineage>
        <taxon>Bacteria</taxon>
        <taxon>Pseudomonadati</taxon>
        <taxon>Spirochaetota</taxon>
        <taxon>Spirochaetia</taxon>
        <taxon>Leptospirales</taxon>
        <taxon>Leptospiraceae</taxon>
        <taxon>Leptospira</taxon>
    </lineage>
</organism>
<accession>A0A4R9JQG8</accession>
<evidence type="ECO:0000313" key="2">
    <source>
        <dbReference type="Proteomes" id="UP000297609"/>
    </source>
</evidence>
<sequence length="302" mass="35212">MKHFILSIFLLFSIFSELYALESEKTTSYPLNLQVFYRRNSSFTNTFEESIYTKTFSTYIEDKRKDPIVSYDIGFRKKITESNFSFDVEFSELKKGGYPIAMINCSRVTSACNDYSIPSGTYYRSQVRSIVNYEVIPNVFRLSGGIRYIRSELSDGYIYSYSLNFGQKYAGPELGFEVETPKFWNFNLKFNYSYFLLGGKINYSYATPSRTGENGYISFLSEPTTKYYGQQIGLKLNYFIEDHYYISLGISNVSAKVRTNSINIYSQDIEYDNFINTKFRTVYGNSFRENINNVYFELGLLI</sequence>
<dbReference type="AlphaFoldDB" id="A0A4R9JQG8"/>
<reference evidence="1" key="1">
    <citation type="journal article" date="2019" name="PLoS Negl. Trop. Dis.">
        <title>Revisiting the worldwide diversity of Leptospira species in the environment.</title>
        <authorList>
            <person name="Vincent A.T."/>
            <person name="Schiettekatte O."/>
            <person name="Bourhy P."/>
            <person name="Veyrier F.J."/>
            <person name="Picardeau M."/>
        </authorList>
    </citation>
    <scope>NUCLEOTIDE SEQUENCE [LARGE SCALE GENOMIC DNA]</scope>
    <source>
        <strain evidence="1">201702454</strain>
    </source>
</reference>